<feature type="repeat" description="TPR" evidence="3">
    <location>
        <begin position="238"/>
        <end position="271"/>
    </location>
</feature>
<keyword evidence="2 3" id="KW-0802">TPR repeat</keyword>
<evidence type="ECO:0000256" key="2">
    <source>
        <dbReference type="ARBA" id="ARBA00022803"/>
    </source>
</evidence>
<feature type="repeat" description="TPR" evidence="3">
    <location>
        <begin position="81"/>
        <end position="114"/>
    </location>
</feature>
<evidence type="ECO:0000256" key="1">
    <source>
        <dbReference type="ARBA" id="ARBA00022737"/>
    </source>
</evidence>
<keyword evidence="1" id="KW-0677">Repeat</keyword>
<protein>
    <submittedName>
        <fullName evidence="4">Tetratricopeptide repeat protein</fullName>
    </submittedName>
</protein>
<dbReference type="PANTHER" id="PTHR44858">
    <property type="entry name" value="TETRATRICOPEPTIDE REPEAT PROTEIN 6"/>
    <property type="match status" value="1"/>
</dbReference>
<reference evidence="4" key="2">
    <citation type="journal article" date="2021" name="PeerJ">
        <title>Extensive microbial diversity within the chicken gut microbiome revealed by metagenomics and culture.</title>
        <authorList>
            <person name="Gilroy R."/>
            <person name="Ravi A."/>
            <person name="Getino M."/>
            <person name="Pursley I."/>
            <person name="Horton D.L."/>
            <person name="Alikhan N.F."/>
            <person name="Baker D."/>
            <person name="Gharbi K."/>
            <person name="Hall N."/>
            <person name="Watson M."/>
            <person name="Adriaenssens E.M."/>
            <person name="Foster-Nyarko E."/>
            <person name="Jarju S."/>
            <person name="Secka A."/>
            <person name="Antonio M."/>
            <person name="Oren A."/>
            <person name="Chaudhuri R.R."/>
            <person name="La Ragione R."/>
            <person name="Hildebrand F."/>
            <person name="Pallen M.J."/>
        </authorList>
    </citation>
    <scope>NUCLEOTIDE SEQUENCE</scope>
    <source>
        <strain evidence="4">CHK152-2994</strain>
    </source>
</reference>
<dbReference type="EMBL" id="DVJO01000020">
    <property type="protein sequence ID" value="HIS82141.1"/>
    <property type="molecule type" value="Genomic_DNA"/>
</dbReference>
<comment type="caution">
    <text evidence="4">The sequence shown here is derived from an EMBL/GenBank/DDBJ whole genome shotgun (WGS) entry which is preliminary data.</text>
</comment>
<dbReference type="SMART" id="SM00028">
    <property type="entry name" value="TPR"/>
    <property type="match status" value="10"/>
</dbReference>
<organism evidence="4 5">
    <name type="scientific">Candidatus Scatenecus faecavium</name>
    <dbReference type="NCBI Taxonomy" id="2840915"/>
    <lineage>
        <taxon>Bacteria</taxon>
        <taxon>Candidatus Scatenecus</taxon>
    </lineage>
</organism>
<feature type="repeat" description="TPR" evidence="3">
    <location>
        <begin position="272"/>
        <end position="305"/>
    </location>
</feature>
<dbReference type="PROSITE" id="PS50293">
    <property type="entry name" value="TPR_REGION"/>
    <property type="match status" value="3"/>
</dbReference>
<dbReference type="InterPro" id="IPR011990">
    <property type="entry name" value="TPR-like_helical_dom_sf"/>
</dbReference>
<dbReference type="AlphaFoldDB" id="A0A9D1FVF3"/>
<evidence type="ECO:0000313" key="4">
    <source>
        <dbReference type="EMBL" id="HIS82141.1"/>
    </source>
</evidence>
<reference evidence="4" key="1">
    <citation type="submission" date="2020-10" db="EMBL/GenBank/DDBJ databases">
        <authorList>
            <person name="Gilroy R."/>
        </authorList>
    </citation>
    <scope>NUCLEOTIDE SEQUENCE</scope>
    <source>
        <strain evidence="4">CHK152-2994</strain>
    </source>
</reference>
<feature type="repeat" description="TPR" evidence="3">
    <location>
        <begin position="306"/>
        <end position="339"/>
    </location>
</feature>
<name>A0A9D1FVF3_9BACT</name>
<sequence length="531" mass="60765">MATDTKILNKKISREYKTGNVKNAIELCQIGLQEDPTNADLHLRLGDLYLAWHLDIYNSAQYIDEAITEYQRALESYIDSPEIYYKIGRAHFYKGDLDKAINYLDMAISKDENFAKAYYLLAETYTKKARFLEAMLNAQKAVKHKPFRNSCAHFLMSNLYSISSYRSFKNSLKAKWEFVLSVLTLPFDLQALENVGRTLSYLKFFPILAKGFYMVHTKGVDTAIDIYIKAIEKAPGFVPLYCLLGDIYRSLGRFDDAITEYKMAIWLDSLNINAYRHLCQAYEELGDYDSAVEVYEKLIHIMPNMPDVHSNLANILYIKGDIEGAISHFQTAVTLNPRKQWTSIINQTLGFVYQEGKNDINAAISSYQSAYLLTPEDIDIYINLGSAFYDKEDYANALAVYRNALDLDPKNAKIHCNLGFLYWGKGDLDEAIKEYEMSIEYDPNYDIAYNNLGVIYLDDLGRVKKSIELFKKSIECNPNYALAHFNLARAITITGDKIEAAKLYQIAQDINKVTNEIDPQDIIDKINGLFS</sequence>
<evidence type="ECO:0000313" key="5">
    <source>
        <dbReference type="Proteomes" id="UP000824139"/>
    </source>
</evidence>
<gene>
    <name evidence="4" type="ORF">IAD41_00835</name>
</gene>
<dbReference type="Pfam" id="PF13414">
    <property type="entry name" value="TPR_11"/>
    <property type="match status" value="3"/>
</dbReference>
<dbReference type="InterPro" id="IPR050498">
    <property type="entry name" value="Ycf3"/>
</dbReference>
<accession>A0A9D1FVF3</accession>
<feature type="repeat" description="TPR" evidence="3">
    <location>
        <begin position="115"/>
        <end position="148"/>
    </location>
</feature>
<dbReference type="Pfam" id="PF07719">
    <property type="entry name" value="TPR_2"/>
    <property type="match status" value="1"/>
</dbReference>
<feature type="repeat" description="TPR" evidence="3">
    <location>
        <begin position="378"/>
        <end position="411"/>
    </location>
</feature>
<dbReference type="InterPro" id="IPR013105">
    <property type="entry name" value="TPR_2"/>
</dbReference>
<dbReference type="PROSITE" id="PS50005">
    <property type="entry name" value="TPR"/>
    <property type="match status" value="7"/>
</dbReference>
<feature type="repeat" description="TPR" evidence="3">
    <location>
        <begin position="412"/>
        <end position="445"/>
    </location>
</feature>
<evidence type="ECO:0000256" key="3">
    <source>
        <dbReference type="PROSITE-ProRule" id="PRU00339"/>
    </source>
</evidence>
<dbReference type="Pfam" id="PF13431">
    <property type="entry name" value="TPR_17"/>
    <property type="match status" value="1"/>
</dbReference>
<dbReference type="InterPro" id="IPR019734">
    <property type="entry name" value="TPR_rpt"/>
</dbReference>
<dbReference type="Gene3D" id="1.25.40.10">
    <property type="entry name" value="Tetratricopeptide repeat domain"/>
    <property type="match status" value="3"/>
</dbReference>
<dbReference type="PANTHER" id="PTHR44858:SF1">
    <property type="entry name" value="UDP-N-ACETYLGLUCOSAMINE--PEPTIDE N-ACETYLGLUCOSAMINYLTRANSFERASE SPINDLY-RELATED"/>
    <property type="match status" value="1"/>
</dbReference>
<dbReference type="SUPFAM" id="SSF48452">
    <property type="entry name" value="TPR-like"/>
    <property type="match status" value="2"/>
</dbReference>
<dbReference type="Proteomes" id="UP000824139">
    <property type="component" value="Unassembled WGS sequence"/>
</dbReference>
<proteinExistence type="predicted"/>